<evidence type="ECO:0000256" key="8">
    <source>
        <dbReference type="ARBA" id="ARBA00046288"/>
    </source>
</evidence>
<feature type="compositionally biased region" description="Acidic residues" evidence="11">
    <location>
        <begin position="1354"/>
        <end position="1364"/>
    </location>
</feature>
<name>A0AAV2ZE83_9STRA</name>
<dbReference type="InterPro" id="IPR001969">
    <property type="entry name" value="Aspartic_peptidase_AS"/>
</dbReference>
<feature type="region of interest" description="Disordered" evidence="11">
    <location>
        <begin position="1113"/>
        <end position="1200"/>
    </location>
</feature>
<feature type="domain" description="Peptidase A1" evidence="13">
    <location>
        <begin position="50"/>
        <end position="392"/>
    </location>
</feature>
<feature type="active site" evidence="9">
    <location>
        <position position="68"/>
    </location>
</feature>
<evidence type="ECO:0000256" key="11">
    <source>
        <dbReference type="SAM" id="MobiDB-lite"/>
    </source>
</evidence>
<keyword evidence="6 12" id="KW-1133">Transmembrane helix</keyword>
<evidence type="ECO:0000313" key="14">
    <source>
        <dbReference type="EMBL" id="DBA04972.1"/>
    </source>
</evidence>
<feature type="region of interest" description="Disordered" evidence="11">
    <location>
        <begin position="1216"/>
        <end position="1245"/>
    </location>
</feature>
<evidence type="ECO:0000256" key="3">
    <source>
        <dbReference type="ARBA" id="ARBA00022692"/>
    </source>
</evidence>
<dbReference type="Pfam" id="PF00026">
    <property type="entry name" value="Asp"/>
    <property type="match status" value="1"/>
</dbReference>
<dbReference type="GO" id="GO:0004190">
    <property type="term" value="F:aspartic-type endopeptidase activity"/>
    <property type="evidence" value="ECO:0007669"/>
    <property type="project" value="UniProtKB-KW"/>
</dbReference>
<sequence>MLSGRMVLELHRDPTAVEHSDTYRRRRALQAVPNAWSDAVVPLNLGLGTHYAWVYAGTPPQRVSVIADTGSGITAFPCTECENCGKHTDPRFSPANSSSLTHATCDVRSFFHCESCEKSDMCTISQSYMEGSSWKATVVEDVVYFGGANSSETDELRKQFGTRFMFGCQLSETGLFISQVADGIMGLSNNDNHLVAKLYREKKIPNKQFSLCFAPEGGALTIGLPDTSRHHGNITYAQVIQTTSHSFYGVQFKDIRIGNVSIEADPAVYSHGHFIVDSGTTDSYLPSSLKNNFMHTFQKVTGLEYSTSEAGCKGFTDAELATMPNITYILEGPNGEDMSLVITTDQYLLEQSKNRYCANIFLSEGSGGVIGANIMMDRDVIFDGGNQRVGFVQADCNYRKLSGNDAAAPSPVSSTAASTVAPGANSTAVPAASSAANSTASKSPTAAPNATTAAPVASNATAVPATGTTATAAPVPSTVTTPNATSVAPATKSPAEMSAAPVSSAPTTQAPVVPTTTPTPSQTTGSPSATPGAANDGTQPPALTAGPGVTPASTPSQTPATTAPVPSSKANAHSGTTHNNATGEAEHPFVLTVVGTVLALAFLFGVIFSCRRSKKSKEQQWSRVNENGDDDEDDDDEEFGLTERRSGKSDKPVRRSDDSDENDDEDEIFDRTAHDHEDMKHDTRDDYDTIVKCVRRRRSLFAALLTASDAMVRIPLKRRERNDADVQRMQQRIRRRVSAVAEAANGSVPPIVDNEAPLRVGYGTHYAELYLGIPPQRASVIVDTGSHLTALPCSSYVHNGYQSRGCGTHTDPLFDMAKSTTARYLKCHDKTYACAGTCADEGMCMIRQSYTEGSMWEAIVIDDLVWVGGFEGKNMDAIMRHFGFHFPVGCQTKETGLFITQKENGIMGLGNNKETIMSYMLKEKRVEHNIFSLCFGENGGNMVLGGIDHSIHQTAISYTKLLGGDSGWFPVKVKGIRVGDRNVDVAPSSLNTGKGVIVDSGTTDTFFVLSASSEFQSAFHRASGGIAYSDKSMDISKKDVHKLPAITIVLEPLMKGDDDVELTIPPEQYLSLDENGQLFGNFHFSERSGGVLGASTMMGYDVIFDMENKRIGSSGRGSSRANAAPQSTDTIKPIPNGASQATSTPAITNSSSGFNSSNNSISSNSSNRTNGTNSTNSTNTSTSGSATKDTNAEAVNASRPATAASAASAASAVGAPSATSATNGSQSPSAEINNNKTASTDNEDNFSANKQVATKTSSRFYLQVSAVFAIGAIAIGVVWYQRRARRRQWAPVSGEDAQPSTRQNRSGHSILASTADDGDDQAMGDLDDESPTRALSPPRRDAAPASSPRFTIGSDDEDDRPSLT</sequence>
<dbReference type="Pfam" id="PF14543">
    <property type="entry name" value="TAXi_N"/>
    <property type="match status" value="1"/>
</dbReference>
<dbReference type="InterPro" id="IPR032799">
    <property type="entry name" value="TAXi_C"/>
</dbReference>
<keyword evidence="3 12" id="KW-0812">Transmembrane</keyword>
<dbReference type="Proteomes" id="UP001146120">
    <property type="component" value="Unassembled WGS sequence"/>
</dbReference>
<feature type="compositionally biased region" description="Polar residues" evidence="11">
    <location>
        <begin position="571"/>
        <end position="581"/>
    </location>
</feature>
<evidence type="ECO:0000256" key="6">
    <source>
        <dbReference type="ARBA" id="ARBA00022989"/>
    </source>
</evidence>
<feature type="compositionally biased region" description="Acidic residues" evidence="11">
    <location>
        <begin position="1316"/>
        <end position="1329"/>
    </location>
</feature>
<evidence type="ECO:0000256" key="1">
    <source>
        <dbReference type="ARBA" id="ARBA00007447"/>
    </source>
</evidence>
<feature type="compositionally biased region" description="Basic and acidic residues" evidence="11">
    <location>
        <begin position="669"/>
        <end position="681"/>
    </location>
</feature>
<proteinExistence type="inferred from homology"/>
<accession>A0AAV2ZE83</accession>
<reference evidence="14" key="2">
    <citation type="journal article" date="2023" name="Microbiol Resour">
        <title>Decontamination and Annotation of the Draft Genome Sequence of the Oomycete Lagenidium giganteum ARSEF 373.</title>
        <authorList>
            <person name="Morgan W.R."/>
            <person name="Tartar A."/>
        </authorList>
    </citation>
    <scope>NUCLEOTIDE SEQUENCE</scope>
    <source>
        <strain evidence="14">ARSEF 373</strain>
    </source>
</reference>
<feature type="domain" description="Peptidase A1" evidence="13">
    <location>
        <begin position="765"/>
        <end position="1114"/>
    </location>
</feature>
<feature type="active site" evidence="9">
    <location>
        <position position="277"/>
    </location>
</feature>
<feature type="compositionally biased region" description="Acidic residues" evidence="11">
    <location>
        <begin position="627"/>
        <end position="640"/>
    </location>
</feature>
<dbReference type="Gene3D" id="2.40.70.10">
    <property type="entry name" value="Acid Proteases"/>
    <property type="match status" value="4"/>
</dbReference>
<feature type="region of interest" description="Disordered" evidence="11">
    <location>
        <begin position="1290"/>
        <end position="1364"/>
    </location>
</feature>
<evidence type="ECO:0000259" key="13">
    <source>
        <dbReference type="PROSITE" id="PS51767"/>
    </source>
</evidence>
<feature type="compositionally biased region" description="Polar residues" evidence="11">
    <location>
        <begin position="1298"/>
        <end position="1307"/>
    </location>
</feature>
<feature type="compositionally biased region" description="Basic and acidic residues" evidence="11">
    <location>
        <begin position="641"/>
        <end position="657"/>
    </location>
</feature>
<evidence type="ECO:0000256" key="5">
    <source>
        <dbReference type="ARBA" id="ARBA00022801"/>
    </source>
</evidence>
<keyword evidence="4" id="KW-0732">Signal</keyword>
<dbReference type="InterPro" id="IPR001461">
    <property type="entry name" value="Aspartic_peptidase_A1"/>
</dbReference>
<comment type="similarity">
    <text evidence="1 10">Belongs to the peptidase A1 family.</text>
</comment>
<feature type="compositionally biased region" description="Low complexity" evidence="11">
    <location>
        <begin position="1333"/>
        <end position="1349"/>
    </location>
</feature>
<reference evidence="14" key="1">
    <citation type="submission" date="2022-11" db="EMBL/GenBank/DDBJ databases">
        <authorList>
            <person name="Morgan W.R."/>
            <person name="Tartar A."/>
        </authorList>
    </citation>
    <scope>NUCLEOTIDE SEQUENCE</scope>
    <source>
        <strain evidence="14">ARSEF 373</strain>
    </source>
</reference>
<comment type="caution">
    <text evidence="14">The sequence shown here is derived from an EMBL/GenBank/DDBJ whole genome shotgun (WGS) entry which is preliminary data.</text>
</comment>
<feature type="compositionally biased region" description="Low complexity" evidence="11">
    <location>
        <begin position="468"/>
        <end position="491"/>
    </location>
</feature>
<feature type="compositionally biased region" description="Acidic residues" evidence="11">
    <location>
        <begin position="658"/>
        <end position="668"/>
    </location>
</feature>
<dbReference type="EMBL" id="DAKRPA010000004">
    <property type="protein sequence ID" value="DBA04972.1"/>
    <property type="molecule type" value="Genomic_DNA"/>
</dbReference>
<evidence type="ECO:0000256" key="12">
    <source>
        <dbReference type="SAM" id="Phobius"/>
    </source>
</evidence>
<keyword evidence="2 10" id="KW-0645">Protease</keyword>
<dbReference type="PRINTS" id="PR00792">
    <property type="entry name" value="PEPSIN"/>
</dbReference>
<gene>
    <name evidence="14" type="ORF">N0F65_006974</name>
</gene>
<feature type="compositionally biased region" description="Low complexity" evidence="11">
    <location>
        <begin position="550"/>
        <end position="570"/>
    </location>
</feature>
<dbReference type="InterPro" id="IPR032861">
    <property type="entry name" value="TAXi_N"/>
</dbReference>
<dbReference type="Pfam" id="PF14541">
    <property type="entry name" value="TAXi_C"/>
    <property type="match status" value="1"/>
</dbReference>
<dbReference type="SUPFAM" id="SSF50630">
    <property type="entry name" value="Acid proteases"/>
    <property type="match status" value="2"/>
</dbReference>
<dbReference type="GO" id="GO:0012505">
    <property type="term" value="C:endomembrane system"/>
    <property type="evidence" value="ECO:0007669"/>
    <property type="project" value="UniProtKB-SubCell"/>
</dbReference>
<feature type="region of interest" description="Disordered" evidence="11">
    <location>
        <begin position="404"/>
        <end position="427"/>
    </location>
</feature>
<dbReference type="PANTHER" id="PTHR13683">
    <property type="entry name" value="ASPARTYL PROTEASES"/>
    <property type="match status" value="1"/>
</dbReference>
<keyword evidence="5 10" id="KW-0378">Hydrolase</keyword>
<feature type="compositionally biased region" description="Low complexity" evidence="11">
    <location>
        <begin position="406"/>
        <end position="427"/>
    </location>
</feature>
<organism evidence="14 15">
    <name type="scientific">Lagenidium giganteum</name>
    <dbReference type="NCBI Taxonomy" id="4803"/>
    <lineage>
        <taxon>Eukaryota</taxon>
        <taxon>Sar</taxon>
        <taxon>Stramenopiles</taxon>
        <taxon>Oomycota</taxon>
        <taxon>Peronosporomycetes</taxon>
        <taxon>Pythiales</taxon>
        <taxon>Pythiaceae</taxon>
    </lineage>
</organism>
<evidence type="ECO:0000256" key="4">
    <source>
        <dbReference type="ARBA" id="ARBA00022729"/>
    </source>
</evidence>
<feature type="compositionally biased region" description="Low complexity" evidence="11">
    <location>
        <begin position="1148"/>
        <end position="1185"/>
    </location>
</feature>
<evidence type="ECO:0000256" key="9">
    <source>
        <dbReference type="PIRSR" id="PIRSR601461-1"/>
    </source>
</evidence>
<feature type="region of interest" description="Disordered" evidence="11">
    <location>
        <begin position="615"/>
        <end position="681"/>
    </location>
</feature>
<dbReference type="InterPro" id="IPR033121">
    <property type="entry name" value="PEPTIDASE_A1"/>
</dbReference>
<dbReference type="PROSITE" id="PS00141">
    <property type="entry name" value="ASP_PROTEASE"/>
    <property type="match status" value="1"/>
</dbReference>
<feature type="transmembrane region" description="Helical" evidence="12">
    <location>
        <begin position="1260"/>
        <end position="1280"/>
    </location>
</feature>
<feature type="region of interest" description="Disordered" evidence="11">
    <location>
        <begin position="468"/>
        <end position="581"/>
    </location>
</feature>
<dbReference type="GO" id="GO:0006508">
    <property type="term" value="P:proteolysis"/>
    <property type="evidence" value="ECO:0007669"/>
    <property type="project" value="UniProtKB-KW"/>
</dbReference>
<dbReference type="FunFam" id="2.40.70.10:FF:000225">
    <property type="entry name" value="Predicted protein"/>
    <property type="match status" value="1"/>
</dbReference>
<keyword evidence="7 12" id="KW-0472">Membrane</keyword>
<evidence type="ECO:0000256" key="7">
    <source>
        <dbReference type="ARBA" id="ARBA00023136"/>
    </source>
</evidence>
<feature type="compositionally biased region" description="Polar residues" evidence="11">
    <location>
        <begin position="1137"/>
        <end position="1147"/>
    </location>
</feature>
<keyword evidence="15" id="KW-1185">Reference proteome</keyword>
<comment type="subcellular location">
    <subcellularLocation>
        <location evidence="8">Endomembrane system</location>
        <topology evidence="8">Single-pass type I membrane protein</topology>
    </subcellularLocation>
</comment>
<evidence type="ECO:0000313" key="15">
    <source>
        <dbReference type="Proteomes" id="UP001146120"/>
    </source>
</evidence>
<keyword evidence="10" id="KW-0064">Aspartyl protease</keyword>
<evidence type="ECO:0000256" key="2">
    <source>
        <dbReference type="ARBA" id="ARBA00022670"/>
    </source>
</evidence>
<dbReference type="InterPro" id="IPR021109">
    <property type="entry name" value="Peptidase_aspartic_dom_sf"/>
</dbReference>
<dbReference type="PROSITE" id="PS51767">
    <property type="entry name" value="PEPTIDASE_A1"/>
    <property type="match status" value="2"/>
</dbReference>
<protein>
    <recommendedName>
        <fullName evidence="13">Peptidase A1 domain-containing protein</fullName>
    </recommendedName>
</protein>
<dbReference type="PANTHER" id="PTHR13683:SF375">
    <property type="entry name" value="PEPTIDASE A1 DOMAIN-CONTAINING PROTEIN"/>
    <property type="match status" value="1"/>
</dbReference>
<feature type="compositionally biased region" description="Polar residues" evidence="11">
    <location>
        <begin position="1222"/>
        <end position="1245"/>
    </location>
</feature>
<feature type="compositionally biased region" description="Low complexity" evidence="11">
    <location>
        <begin position="504"/>
        <end position="532"/>
    </location>
</feature>
<evidence type="ECO:0000256" key="10">
    <source>
        <dbReference type="RuleBase" id="RU000454"/>
    </source>
</evidence>